<evidence type="ECO:0008006" key="4">
    <source>
        <dbReference type="Google" id="ProtNLM"/>
    </source>
</evidence>
<evidence type="ECO:0000256" key="1">
    <source>
        <dbReference type="SAM" id="Coils"/>
    </source>
</evidence>
<feature type="coiled-coil region" evidence="1">
    <location>
        <begin position="2040"/>
        <end position="2067"/>
    </location>
</feature>
<feature type="coiled-coil region" evidence="1">
    <location>
        <begin position="278"/>
        <end position="634"/>
    </location>
</feature>
<feature type="coiled-coil region" evidence="1">
    <location>
        <begin position="2530"/>
        <end position="2610"/>
    </location>
</feature>
<keyword evidence="3" id="KW-1185">Reference proteome</keyword>
<evidence type="ECO:0000313" key="3">
    <source>
        <dbReference type="Proteomes" id="UP001159363"/>
    </source>
</evidence>
<dbReference type="PANTHER" id="PTHR47357:SF1">
    <property type="entry name" value="SPINDLE POLE BODY COMPONENT 110"/>
    <property type="match status" value="1"/>
</dbReference>
<feature type="coiled-coil region" evidence="1">
    <location>
        <begin position="2721"/>
        <end position="2880"/>
    </location>
</feature>
<feature type="coiled-coil region" evidence="1">
    <location>
        <begin position="2478"/>
        <end position="2505"/>
    </location>
</feature>
<dbReference type="Proteomes" id="UP001159363">
    <property type="component" value="Chromosome 1"/>
</dbReference>
<evidence type="ECO:0000313" key="2">
    <source>
        <dbReference type="EMBL" id="KAJ8897381.1"/>
    </source>
</evidence>
<feature type="coiled-coil region" evidence="1">
    <location>
        <begin position="2345"/>
        <end position="2407"/>
    </location>
</feature>
<feature type="coiled-coil region" evidence="1">
    <location>
        <begin position="2275"/>
        <end position="2309"/>
    </location>
</feature>
<proteinExistence type="predicted"/>
<organism evidence="2 3">
    <name type="scientific">Dryococelus australis</name>
    <dbReference type="NCBI Taxonomy" id="614101"/>
    <lineage>
        <taxon>Eukaryota</taxon>
        <taxon>Metazoa</taxon>
        <taxon>Ecdysozoa</taxon>
        <taxon>Arthropoda</taxon>
        <taxon>Hexapoda</taxon>
        <taxon>Insecta</taxon>
        <taxon>Pterygota</taxon>
        <taxon>Neoptera</taxon>
        <taxon>Polyneoptera</taxon>
        <taxon>Phasmatodea</taxon>
        <taxon>Verophasmatodea</taxon>
        <taxon>Anareolatae</taxon>
        <taxon>Phasmatidae</taxon>
        <taxon>Eurycanthinae</taxon>
        <taxon>Dryococelus</taxon>
    </lineage>
</organism>
<keyword evidence="1" id="KW-0175">Coiled coil</keyword>
<comment type="caution">
    <text evidence="2">The sequence shown here is derived from an EMBL/GenBank/DDBJ whole genome shotgun (WGS) entry which is preliminary data.</text>
</comment>
<reference evidence="2 3" key="1">
    <citation type="submission" date="2023-02" db="EMBL/GenBank/DDBJ databases">
        <title>LHISI_Scaffold_Assembly.</title>
        <authorList>
            <person name="Stuart O.P."/>
            <person name="Cleave R."/>
            <person name="Magrath M.J.L."/>
            <person name="Mikheyev A.S."/>
        </authorList>
    </citation>
    <scope>NUCLEOTIDE SEQUENCE [LARGE SCALE GENOMIC DNA]</scope>
    <source>
        <strain evidence="2">Daus_M_001</strain>
        <tissue evidence="2">Leg muscle</tissue>
    </source>
</reference>
<feature type="coiled-coil region" evidence="1">
    <location>
        <begin position="2643"/>
        <end position="2684"/>
    </location>
</feature>
<sequence>MDNTKQTLALNEHESSRIKVKIECDTESELAELDEVNFLKEKLETANKIINSLTLEVNSKHRQLKLWMHEHALGQHDITEIKAFQPSNSEMCYSECYSYGGNKDFISNRIKIENDLLGGETEMPSNRGKTNTKPNFTQVNQIPVTESQNIIDVKHSCSKMNETESLLEANNCPSTKGDMKLMTQLPTTELKIENFYSSQRETQSKGNTTFDENWTSVSNLSQEALNNKSFDNIGDSLHLNQSPLEFSYDSEMVNNRKDEMLSQLLNMGQLDNHYSAEINVTEDKLKLLHEELKNNKEHMSVVQKENASMKETLESRIESLGTEIITLQESNACFKLEIVKKEGELSALKNQKELERNYCTEIQAAEDKLKLLHEELKKEKEQMCVVQKENASMKETLESRIESLGAEINDLQESNAVLKHEMVKKEGELSELQDQKELERNYCAEIQAAEDNLKLLHEELKKEKEQMCVVQKENASMKETLESRIESLGAEINDLQESNAVLKHEMVKKEGELSELQDQRELERNYCAEIQAAEDKLKLLHEELKKEKEQMCVVQKENASMKETLESRIESLGAEVSDLQESNAVLKHEIANKEGELSEHQNQKELERNYCAEIQAAEDKLKLLYEELTNEKEQMCVVQKENASMKETFESRIESLGAEIITVQESNAGLKHEIANEEGELSEHQNQKELERNYCAEIQAAEDKLKLLHEELKKRKEQMCVVQKENASMKETLESRIESLGAEINDLQESNAVLNHEMVKKEGELSELQDQRELERNYCAEIQASEDKLKLLHEELKKEKEQMCVVQKENASMKETLESRIESLGAEIITLQESNAGLKHEIANKEGELSEHQNQKELERNYCAEIQAAEDKLKLLHEELKNEKEQMFVVQKENASMKETLESRIESLGTEINDLQESNAVLKHEMVKKEGELSELQDQRELERNYCAEIQAAEDKLKLVLEELKKEKEQMSVVQKENANMKETLESRIESLGAEINDLQESNAVLKHEMVKKEGELSELQDQRELERNYCAEIQASEDKLKLLHEELKKEKEQMCVVQKENASMKETLESRIESLGAEIITLQESNAGLKHEIANKEGELSEHQNQKELERNFCAEIQAAEDKLKLLHEELKNEKEQMFVVQKENASMKETLESRIESLGTEINDLQESNAVLKHEMVKKEGELSELQDQRELERNYCAEIQASEDNLKLLLEELKNEKEQMCVVQKENASMKETLESRIESLGAEINDLQESNAVLKHEMFKKEGELSELQDQRELERNYCAEIQASEDKLKLLHEELKKEKEQMCVVQKENASMKETLESRIESLGAEIITLQESNAGLKHEIANKEGELSEHQNQKELERNFCAEIQAAEDKLKLLHEELKKEKEQMSVVQKENASMKETFESRIESLGAEISDLQESNAVLKPEMVKKEGELSELQDQKELERNYCAEIQAAEDKLKLLREELKNEKEQMYVVQKENASMKETLESRIESLGAEIIALQESNVGLKVEIAKKEEKLSELQKELEKNFFELHMVDETKSLNEVLVKDKEQLISLEQGKVHVDESLESLHAKMIVLQESYASLKLEIFKKEEQFLQLIKEKAVEEVSYIAQIESLNLKVQFAEGTMKSIREHLGKGQSTSVKELKSDLEESLENYVVKVTTAIAGLQESNNNMKFEYIQKEQKIMCLEERVSSLIEINENLKINNFQKELTLSQLQEQKDAEIRTLFEAITSLEFDLKSVNKKNDLLSKELIDKSEHYCREKDAIMKVMRKHIDCLKINLCHLKAAKSCLKREMLLEEKNILQTLWNGTQKVRNFLDLEDAVTVEHINFQKSSSSLETGEAVVIAASGVENIHLLAQDDHDNEMVVSLQDVDESFLTANEGTLCGIENVTLRVPHTFNDPNPMLASSHTNGCFSGQSSELKTLTNELKVTIQCLPENNQRMSSSIGNISVTRSHEENDLALCEDFVPENKSECVREQVTGKENTVVNHTVDCTVCAENVEKVPKQFVKEDGRLCGVGESTCCQNCLKETEENYFKNLLCLRKQIELLNNELMYLKNENKCLNDQLYQKTDMSKELLDRNRQLEHVKNEHASCAEKICMLNQDVSEALTSYSKAVVSSCDIGVTSNNKSNPVEEIIGSRCECSTMKNDLASAKVQINNFDKEIKLYSKTLREEIKCLDVGWNDSEHNLNDLLSVLLNCVLQKQIEVFQSLEKEKCQCEKFSVVLQDIPKHCAGLANQISHEISLLNRKPSVCESAMIKLLSDIESKSCEITLLLEETDRLQACEKEKLNVEQKFEGLQKRVEYLQKKHNSKTEEIEHLHSLLRDSQERIDSVCNELQSNFHFQELLKNQIKETEESLAVINQNNFDLVKELDSKGKENNELRKIVANHDEKIETLVKELDNTSAKNLARTAECNRLSTENFLLVENVKEMRNLLDTEKTTACSLLEKLSDVENKLGIMDHAKQEEMRVTQFLQEQLLQSENCIKNLKSALEQCRKKVEALCSENEMLQGCLTELKLKSEKHAQNEYHCEDESLAKNKMQNEIDGLKNENSKLNAEIKELKCALEKMTKDYHIAARQSAENCDGLTKEIKDLCNKNSELIGKLKTLEDSCTLKCEKYLKKLAKHESENLHLPECQTQNQKVVNTLQLELENTRKKASDLDKENEDMNQYIKELQSNISAMYEEQCRQNTSQNETEFYMLKKENEELIAQKNENFRLQECLAQNQNVVNALEVELENARKKASDLDKENEDMNQYIKELQSNISAMYEEQCKQNTSKNETEIAVLKNKNEELNAQKIENLHLRECLTHNEKAIRALQIELEEAHKKASDLDKENEDMNQYIKELQSNLNVIYEQQCKQNVSQNETEIAAWKKKNDELIAQRNEIIVCVEELKKKCAVLERKALKIDCLEKENSVLKVDLAKMTKAKNIIDKQFQKLMAEQHRREFWSKTVTTVGTNTEVEENSNGMYFNLHIYYSSQSFAN</sequence>
<dbReference type="PANTHER" id="PTHR47357">
    <property type="entry name" value="COP1-INTERACTIVE PROTEIN 1"/>
    <property type="match status" value="1"/>
</dbReference>
<feature type="coiled-coil region" evidence="1">
    <location>
        <begin position="1687"/>
        <end position="1721"/>
    </location>
</feature>
<dbReference type="EMBL" id="JARBHB010000001">
    <property type="protein sequence ID" value="KAJ8897381.1"/>
    <property type="molecule type" value="Genomic_DNA"/>
</dbReference>
<gene>
    <name evidence="2" type="ORF">PR048_002727</name>
</gene>
<feature type="coiled-coil region" evidence="1">
    <location>
        <begin position="667"/>
        <end position="1534"/>
    </location>
</feature>
<accession>A0ABQ9IM35</accession>
<name>A0ABQ9IM35_9NEOP</name>
<protein>
    <recommendedName>
        <fullName evidence="4">Centromere protein F</fullName>
    </recommendedName>
</protein>